<dbReference type="PROSITE" id="PS51257">
    <property type="entry name" value="PROKAR_LIPOPROTEIN"/>
    <property type="match status" value="1"/>
</dbReference>
<keyword evidence="1" id="KW-0732">Signal</keyword>
<feature type="signal peptide" evidence="1">
    <location>
        <begin position="1"/>
        <end position="31"/>
    </location>
</feature>
<evidence type="ECO:0000313" key="2">
    <source>
        <dbReference type="EMBL" id="MDC2958778.1"/>
    </source>
</evidence>
<evidence type="ECO:0000256" key="1">
    <source>
        <dbReference type="SAM" id="SignalP"/>
    </source>
</evidence>
<evidence type="ECO:0000313" key="3">
    <source>
        <dbReference type="Proteomes" id="UP001221328"/>
    </source>
</evidence>
<dbReference type="Proteomes" id="UP001221328">
    <property type="component" value="Unassembled WGS sequence"/>
</dbReference>
<dbReference type="EMBL" id="JAQOSK010000013">
    <property type="protein sequence ID" value="MDC2958778.1"/>
    <property type="molecule type" value="Genomic_DNA"/>
</dbReference>
<evidence type="ECO:0008006" key="4">
    <source>
        <dbReference type="Google" id="ProtNLM"/>
    </source>
</evidence>
<protein>
    <recommendedName>
        <fullName evidence="4">Lipoprotein</fullName>
    </recommendedName>
</protein>
<gene>
    <name evidence="2" type="ORF">PO587_30495</name>
</gene>
<feature type="chain" id="PRO_5045407373" description="Lipoprotein" evidence="1">
    <location>
        <begin position="32"/>
        <end position="188"/>
    </location>
</feature>
<sequence>MNPVARGTKAAGRATAAVSFALLLVAGCASQDDASPKGVNSPLPRKAREDALRWAKDTTARMAELTGAELLPDTAKTLYEPCVGENDEVAKDGRYTLFYYVNSPAPATEHTRMVRKLRSRLPSQGYEVTSYREFRSAYASAVFRARNKKNDYQVEAETVGSGKTKPQRFSFAVRTPCLLPPGAEQQKF</sequence>
<organism evidence="2 3">
    <name type="scientific">Streptomyces gilvifuscus</name>
    <dbReference type="NCBI Taxonomy" id="1550617"/>
    <lineage>
        <taxon>Bacteria</taxon>
        <taxon>Bacillati</taxon>
        <taxon>Actinomycetota</taxon>
        <taxon>Actinomycetes</taxon>
        <taxon>Kitasatosporales</taxon>
        <taxon>Streptomycetaceae</taxon>
        <taxon>Streptomyces</taxon>
    </lineage>
</organism>
<comment type="caution">
    <text evidence="2">The sequence shown here is derived from an EMBL/GenBank/DDBJ whole genome shotgun (WGS) entry which is preliminary data.</text>
</comment>
<keyword evidence="3" id="KW-1185">Reference proteome</keyword>
<proteinExistence type="predicted"/>
<dbReference type="RefSeq" id="WP_272177429.1">
    <property type="nucleotide sequence ID" value="NZ_JAQOSK010000013.1"/>
</dbReference>
<name>A0ABT5G1W6_9ACTN</name>
<accession>A0ABT5G1W6</accession>
<reference evidence="2 3" key="1">
    <citation type="journal article" date="2015" name="Int. J. Syst. Evol. Microbiol.">
        <title>Streptomyces gilvifuscus sp. nov., an actinomycete that produces antibacterial compounds isolated from soil.</title>
        <authorList>
            <person name="Nguyen T.M."/>
            <person name="Kim J."/>
        </authorList>
    </citation>
    <scope>NUCLEOTIDE SEQUENCE [LARGE SCALE GENOMIC DNA]</scope>
    <source>
        <strain evidence="2 3">T113</strain>
    </source>
</reference>